<comment type="subcellular location">
    <subcellularLocation>
        <location evidence="1">Membrane</location>
        <topology evidence="1">Multi-pass membrane protein</topology>
    </subcellularLocation>
</comment>
<evidence type="ECO:0000256" key="3">
    <source>
        <dbReference type="ARBA" id="ARBA00022989"/>
    </source>
</evidence>
<evidence type="ECO:0000256" key="1">
    <source>
        <dbReference type="ARBA" id="ARBA00004141"/>
    </source>
</evidence>
<evidence type="ECO:0000256" key="5">
    <source>
        <dbReference type="SAM" id="Phobius"/>
    </source>
</evidence>
<dbReference type="RefSeq" id="WP_018166241.1">
    <property type="nucleotide sequence ID" value="NZ_RQZA01000005.1"/>
</dbReference>
<gene>
    <name evidence="6" type="ORF">EII38_06675</name>
</gene>
<feature type="transmembrane region" description="Helical" evidence="5">
    <location>
        <begin position="80"/>
        <end position="107"/>
    </location>
</feature>
<accession>A0A3P1VAK9</accession>
<evidence type="ECO:0000313" key="6">
    <source>
        <dbReference type="EMBL" id="RRD31171.1"/>
    </source>
</evidence>
<name>A0A3P1VAK9_9STRE</name>
<dbReference type="EMBL" id="RQZA01000005">
    <property type="protein sequence ID" value="RRD31171.1"/>
    <property type="molecule type" value="Genomic_DNA"/>
</dbReference>
<keyword evidence="4 5" id="KW-0472">Membrane</keyword>
<keyword evidence="3 5" id="KW-1133">Transmembrane helix</keyword>
<dbReference type="GO" id="GO:0009403">
    <property type="term" value="P:toxin biosynthetic process"/>
    <property type="evidence" value="ECO:0007669"/>
    <property type="project" value="InterPro"/>
</dbReference>
<protein>
    <submittedName>
        <fullName evidence="6">CvpA family protein</fullName>
    </submittedName>
</protein>
<reference evidence="6 7" key="1">
    <citation type="submission" date="2018-11" db="EMBL/GenBank/DDBJ databases">
        <title>Genomes From Bacteria Associated with the Canine Oral Cavity: a Test Case for Automated Genome-Based Taxonomic Assignment.</title>
        <authorList>
            <person name="Coil D.A."/>
            <person name="Jospin G."/>
            <person name="Darling A.E."/>
            <person name="Wallis C."/>
            <person name="Davis I.J."/>
            <person name="Harris S."/>
            <person name="Eisen J.A."/>
            <person name="Holcombe L.J."/>
            <person name="O'Flynn C."/>
        </authorList>
    </citation>
    <scope>NUCLEOTIDE SEQUENCE [LARGE SCALE GENOMIC DNA]</scope>
    <source>
        <strain evidence="6 7">OH4621_COT-116</strain>
    </source>
</reference>
<organism evidence="6 7">
    <name type="scientific">Streptococcus minor</name>
    <dbReference type="NCBI Taxonomy" id="229549"/>
    <lineage>
        <taxon>Bacteria</taxon>
        <taxon>Bacillati</taxon>
        <taxon>Bacillota</taxon>
        <taxon>Bacilli</taxon>
        <taxon>Lactobacillales</taxon>
        <taxon>Streptococcaceae</taxon>
        <taxon>Streptococcus</taxon>
    </lineage>
</organism>
<feature type="transmembrane region" description="Helical" evidence="5">
    <location>
        <begin position="119"/>
        <end position="145"/>
    </location>
</feature>
<dbReference type="PANTHER" id="PTHR37306:SF1">
    <property type="entry name" value="COLICIN V PRODUCTION PROTEIN"/>
    <property type="match status" value="1"/>
</dbReference>
<keyword evidence="7" id="KW-1185">Reference proteome</keyword>
<evidence type="ECO:0000256" key="4">
    <source>
        <dbReference type="ARBA" id="ARBA00023136"/>
    </source>
</evidence>
<evidence type="ECO:0000256" key="2">
    <source>
        <dbReference type="ARBA" id="ARBA00022692"/>
    </source>
</evidence>
<dbReference type="InterPro" id="IPR003825">
    <property type="entry name" value="Colicin-V_CvpA"/>
</dbReference>
<dbReference type="PANTHER" id="PTHR37306">
    <property type="entry name" value="COLICIN V PRODUCTION PROTEIN"/>
    <property type="match status" value="1"/>
</dbReference>
<proteinExistence type="predicted"/>
<dbReference type="GO" id="GO:0016020">
    <property type="term" value="C:membrane"/>
    <property type="evidence" value="ECO:0007669"/>
    <property type="project" value="UniProtKB-SubCell"/>
</dbReference>
<dbReference type="AlphaFoldDB" id="A0A3P1VAK9"/>
<keyword evidence="2 5" id="KW-0812">Transmembrane</keyword>
<dbReference type="STRING" id="1123309.GCA_000377005_00317"/>
<comment type="caution">
    <text evidence="6">The sequence shown here is derived from an EMBL/GenBank/DDBJ whole genome shotgun (WGS) entry which is preliminary data.</text>
</comment>
<dbReference type="Proteomes" id="UP000281771">
    <property type="component" value="Unassembled WGS sequence"/>
</dbReference>
<sequence>MISIILLLILAWSFYIGYSRGLVLQIFYCFSSILALLVAAGSYKKLASVFYLWVPFANATQGASNYYFDSQYLFDLDKIFYSGLAFLTIYILVYALMRLLGIFMHLVRFVSPDTAKLNLISGALSVLVTVVSLQLALTILATIPIPLIQDTLHKSILVNAIINTPLTSQWLRQLWVINTIG</sequence>
<dbReference type="Pfam" id="PF02674">
    <property type="entry name" value="Colicin_V"/>
    <property type="match status" value="1"/>
</dbReference>
<feature type="transmembrane region" description="Helical" evidence="5">
    <location>
        <begin position="23"/>
        <end position="43"/>
    </location>
</feature>
<evidence type="ECO:0000313" key="7">
    <source>
        <dbReference type="Proteomes" id="UP000281771"/>
    </source>
</evidence>